<gene>
    <name evidence="2" type="ORF">M378DRAFT_160276</name>
</gene>
<name>A0A0C2XD65_AMAMK</name>
<dbReference type="AlphaFoldDB" id="A0A0C2XD65"/>
<feature type="region of interest" description="Disordered" evidence="1">
    <location>
        <begin position="1"/>
        <end position="51"/>
    </location>
</feature>
<evidence type="ECO:0000313" key="3">
    <source>
        <dbReference type="Proteomes" id="UP000054549"/>
    </source>
</evidence>
<sequence>MSSFSLRGTEANEHAQKLRTTKMTNVRVPPPLLRLGRRQTPWMGLQQRELK</sequence>
<dbReference type="HOGENOM" id="CLU_3111795_0_0_1"/>
<organism evidence="2 3">
    <name type="scientific">Amanita muscaria (strain Koide BX008)</name>
    <dbReference type="NCBI Taxonomy" id="946122"/>
    <lineage>
        <taxon>Eukaryota</taxon>
        <taxon>Fungi</taxon>
        <taxon>Dikarya</taxon>
        <taxon>Basidiomycota</taxon>
        <taxon>Agaricomycotina</taxon>
        <taxon>Agaricomycetes</taxon>
        <taxon>Agaricomycetidae</taxon>
        <taxon>Agaricales</taxon>
        <taxon>Pluteineae</taxon>
        <taxon>Amanitaceae</taxon>
        <taxon>Amanita</taxon>
    </lineage>
</organism>
<accession>A0A0C2XD65</accession>
<keyword evidence="3" id="KW-1185">Reference proteome</keyword>
<evidence type="ECO:0000256" key="1">
    <source>
        <dbReference type="SAM" id="MobiDB-lite"/>
    </source>
</evidence>
<protein>
    <submittedName>
        <fullName evidence="2">Uncharacterized protein</fullName>
    </submittedName>
</protein>
<proteinExistence type="predicted"/>
<dbReference type="EMBL" id="KN818234">
    <property type="protein sequence ID" value="KIL66778.1"/>
    <property type="molecule type" value="Genomic_DNA"/>
</dbReference>
<dbReference type="Proteomes" id="UP000054549">
    <property type="component" value="Unassembled WGS sequence"/>
</dbReference>
<evidence type="ECO:0000313" key="2">
    <source>
        <dbReference type="EMBL" id="KIL66778.1"/>
    </source>
</evidence>
<feature type="non-terminal residue" evidence="2">
    <location>
        <position position="51"/>
    </location>
</feature>
<reference evidence="2 3" key="1">
    <citation type="submission" date="2014-04" db="EMBL/GenBank/DDBJ databases">
        <title>Evolutionary Origins and Diversification of the Mycorrhizal Mutualists.</title>
        <authorList>
            <consortium name="DOE Joint Genome Institute"/>
            <consortium name="Mycorrhizal Genomics Consortium"/>
            <person name="Kohler A."/>
            <person name="Kuo A."/>
            <person name="Nagy L.G."/>
            <person name="Floudas D."/>
            <person name="Copeland A."/>
            <person name="Barry K.W."/>
            <person name="Cichocki N."/>
            <person name="Veneault-Fourrey C."/>
            <person name="LaButti K."/>
            <person name="Lindquist E.A."/>
            <person name="Lipzen A."/>
            <person name="Lundell T."/>
            <person name="Morin E."/>
            <person name="Murat C."/>
            <person name="Riley R."/>
            <person name="Ohm R."/>
            <person name="Sun H."/>
            <person name="Tunlid A."/>
            <person name="Henrissat B."/>
            <person name="Grigoriev I.V."/>
            <person name="Hibbett D.S."/>
            <person name="Martin F."/>
        </authorList>
    </citation>
    <scope>NUCLEOTIDE SEQUENCE [LARGE SCALE GENOMIC DNA]</scope>
    <source>
        <strain evidence="2 3">Koide BX008</strain>
    </source>
</reference>